<dbReference type="InterPro" id="IPR051954">
    <property type="entry name" value="tRNA_methyltransferase_THADA"/>
</dbReference>
<gene>
    <name evidence="3" type="ORF">BMR1_02g01080</name>
</gene>
<dbReference type="OrthoDB" id="73997at2759"/>
<evidence type="ECO:0000259" key="2">
    <source>
        <dbReference type="Pfam" id="PF10350"/>
    </source>
</evidence>
<dbReference type="PANTHER" id="PTHR14387">
    <property type="entry name" value="THADA/DEATH RECEPTOR INTERACTING PROTEIN"/>
    <property type="match status" value="1"/>
</dbReference>
<dbReference type="RefSeq" id="XP_012647989.1">
    <property type="nucleotide sequence ID" value="XM_012792535.1"/>
</dbReference>
<reference evidence="3 4" key="1">
    <citation type="journal article" date="2012" name="Nucleic Acids Res.">
        <title>Sequencing of the smallest Apicomplexan genome from the human pathogen Babesia microti.</title>
        <authorList>
            <person name="Cornillot E."/>
            <person name="Hadj-Kaddour K."/>
            <person name="Dassouli A."/>
            <person name="Noel B."/>
            <person name="Ranwez V."/>
            <person name="Vacherie B."/>
            <person name="Augagneur Y."/>
            <person name="Bres V."/>
            <person name="Duclos A."/>
            <person name="Randazzo S."/>
            <person name="Carcy B."/>
            <person name="Debierre-Grockiego F."/>
            <person name="Delbecq S."/>
            <person name="Moubri-Menage K."/>
            <person name="Shams-Eldin H."/>
            <person name="Usmani-Brown S."/>
            <person name="Bringaud F."/>
            <person name="Wincker P."/>
            <person name="Vivares C.P."/>
            <person name="Schwarz R.T."/>
            <person name="Schetters T.P."/>
            <person name="Krause P.J."/>
            <person name="Gorenflot A."/>
            <person name="Berry V."/>
            <person name="Barbe V."/>
            <person name="Ben Mamoun C."/>
        </authorList>
    </citation>
    <scope>NUCLEOTIDE SEQUENCE [LARGE SCALE GENOMIC DNA]</scope>
    <source>
        <strain evidence="3 4">RI</strain>
    </source>
</reference>
<evidence type="ECO:0000313" key="3">
    <source>
        <dbReference type="EMBL" id="CCF73380.1"/>
    </source>
</evidence>
<dbReference type="VEuPathDB" id="PiroplasmaDB:BMR1_02g01080"/>
<organism evidence="3 4">
    <name type="scientific">Babesia microti (strain RI)</name>
    <dbReference type="NCBI Taxonomy" id="1133968"/>
    <lineage>
        <taxon>Eukaryota</taxon>
        <taxon>Sar</taxon>
        <taxon>Alveolata</taxon>
        <taxon>Apicomplexa</taxon>
        <taxon>Aconoidasida</taxon>
        <taxon>Piroplasmida</taxon>
        <taxon>Babesiidae</taxon>
        <taxon>Babesia</taxon>
    </lineage>
</organism>
<reference evidence="3 4" key="3">
    <citation type="journal article" date="2016" name="Sci. Rep.">
        <title>Genome-wide diversity and gene expression profiling of Babesia microti isolates identify polymorphic genes that mediate host-pathogen interactions.</title>
        <authorList>
            <person name="Silva J.C."/>
            <person name="Cornillot E."/>
            <person name="McCracken C."/>
            <person name="Usmani-Brown S."/>
            <person name="Dwivedi A."/>
            <person name="Ifeonu O.O."/>
            <person name="Crabtree J."/>
            <person name="Gotia H.T."/>
            <person name="Virji A.Z."/>
            <person name="Reynes C."/>
            <person name="Colinge J."/>
            <person name="Kumar V."/>
            <person name="Lawres L."/>
            <person name="Pazzi J.E."/>
            <person name="Pablo J.V."/>
            <person name="Hung C."/>
            <person name="Brancato J."/>
            <person name="Kumari P."/>
            <person name="Orvis J."/>
            <person name="Tretina K."/>
            <person name="Chibucos M."/>
            <person name="Ott S."/>
            <person name="Sadzewicz L."/>
            <person name="Sengamalay N."/>
            <person name="Shetty A.C."/>
            <person name="Su Q."/>
            <person name="Tallon L."/>
            <person name="Fraser C.M."/>
            <person name="Frutos R."/>
            <person name="Molina D.M."/>
            <person name="Krause P.J."/>
            <person name="Ben Mamoun C."/>
        </authorList>
    </citation>
    <scope>NUCLEOTIDE SEQUENCE [LARGE SCALE GENOMIC DNA]</scope>
    <source>
        <strain evidence="3 4">RI</strain>
    </source>
</reference>
<sequence length="1678" mass="192509">MDSLHICNSANVGKLPLSYLTNWVEQKLTNCKSKTSQESLEKFKKECDNAVECTLDAYLGNLVINLDTEECKIDIDSYALVEKDTAKLLIIAQNSLLTNPNTSIKLCSSCIKLLDFFCNNRNFTIKNTSVILTSNKLFDIQRKILEQTLKSLPYLLSNISNDDKDLNMEVLDVLHRLLDQNLSNQIILTIADSLIAIQAITYGDKLKDYLISRFNKQVYSDEFMNEACKKFYEHLFEPNKFSIITICIGRGIMNMDYRLVNYGQDIMFLGFKPGTSLELTQMSLLGMQVYTFTVFYRYKDKFITTDLTSDSDLFKRIKKLFEVLVNVWGSRARRSSHLSICLWENLIKSLIKTKNQELCKIAYEALNGALKQFYHRKRLYYTCLDLSIPLIGIERLLEQNSYLILELIISTGDLNSRSIATKLLRKVFKQLLKEIDLNLFKGIFYPLIANIIKNEHLVYEGLKFGGNLSEFSQTSITNCMLTLLTDFDDAIELELLKHMNQPSNNQLCKSKYGLAISNTDLIIACDKKSLSNCNYVYIIGELCIAESIILSWSRKRNRITFADNESIFGNAIIIGYDQYFMTFVIPMSRIITATLSINEPTRINILHAMVIPPKILQPTLIESYLILLASNTSFTITCLENRQLQLTTFIKFFRRFKNPITKSASNAIGKQYAIPVINDDMYSQIKLLDVIEGISTKFDTELTVWFIREMDNIMAKEFFLSANHERLDMALRITREFITILLEEYIANSKYKIVKAILSIFIKLPEQLVDTAFHTLNLIPCDAITEFISEIGLFSTINKRLDDARPSIHTQSAYLYALMINKCPQLIQLTNSTNCDNTSSIKCHFDLFICRSVHLIDFQMEFLDKYFNNNIKYETKIPLASGSLYVFAKMVDQAVGKTPIDVCKYLKILRINLAKLGNYISEIMLQNPKYFDCRGHLSPNTFDTGNSFYNKEYYYEPLGDYKFGLFGPNKCIKYAKSTFSEFVTSTIWKNLSALMYAMISLIRYTFGPDYKKSSKFDMINPKSITGELINEISLIGDLVITLLLYSKHRGVIDSYAKFLNITSSKLKMSGYETQKVVDMWCKRLINIFSADEDVLQNVTRRFSVARSENIAICLVSLLGGNSKIEDKNFSYVIRLLLTETRYRQESIHLLRAIVRSSNLAYFLNNYIYDIIYISLHNVSNSDWSVSNAASLLFSCCINYLASGSLDDILEDSFYTRHLDDFFQCKPQLKDLILMALSDNADHANSLSNSANQTAFALIFVIKFNGGEVFLPQIFKLLGSRDYRIRNLAMKGIVKYSNGTSSIVNYLSEATKSCNDFNLLHGLLSVVNELSELYDVAALYPSLENTILNLFKVRLPFPIISLLMHLGCKFLSFKLQLMEYKYVIQLVISAFGAKFFSEISNYFDKYLDYVEIFPNFDLKSCSLKLLIKLSYTLGLCNDINFRNKFYSILTDELVDLSPLDDFWYDIGHKLLAKRYDESCLKFCLRACHKMPHKYVSVLINILSKHTFMTIGSLNYIAQITITVISDLIGDSETSEITDELNILLELAMGMIQVITSDSANLAMKLSFLNTLSTIKLSKPIPANDIISRYNFHLWQRLIYILQDESPEIRNAASVIICKYLHSWGDFDSKIMLDWSSTEDLACKLLNICKPCNVQIKNAHDDNEFVLFPIEPANIYRERQ</sequence>
<keyword evidence="4" id="KW-1185">Reference proteome</keyword>
<protein>
    <recommendedName>
        <fullName evidence="2">DUF2428 domain-containing protein</fullName>
    </recommendedName>
</protein>
<reference evidence="3 4" key="2">
    <citation type="journal article" date="2013" name="PLoS ONE">
        <title>Whole genome mapping and re-organization of the nuclear and mitochondrial genomes of Babesia microti isolates.</title>
        <authorList>
            <person name="Cornillot E."/>
            <person name="Dassouli A."/>
            <person name="Garg A."/>
            <person name="Pachikara N."/>
            <person name="Randazzo S."/>
            <person name="Depoix D."/>
            <person name="Carcy B."/>
            <person name="Delbecq S."/>
            <person name="Frutos R."/>
            <person name="Silva J.C."/>
            <person name="Sutton R."/>
            <person name="Krause P.J."/>
            <person name="Mamoun C.B."/>
        </authorList>
    </citation>
    <scope>NUCLEOTIDE SEQUENCE [LARGE SCALE GENOMIC DNA]</scope>
    <source>
        <strain evidence="3 4">RI</strain>
    </source>
</reference>
<dbReference type="Pfam" id="PF10350">
    <property type="entry name" value="DUF2428"/>
    <property type="match status" value="1"/>
</dbReference>
<evidence type="ECO:0000313" key="4">
    <source>
        <dbReference type="Proteomes" id="UP000002899"/>
    </source>
</evidence>
<dbReference type="GO" id="GO:0030488">
    <property type="term" value="P:tRNA methylation"/>
    <property type="evidence" value="ECO:0007669"/>
    <property type="project" value="TreeGrafter"/>
</dbReference>
<dbReference type="InterPro" id="IPR019442">
    <property type="entry name" value="THADA/TRM732_DUF2428"/>
</dbReference>
<dbReference type="GeneID" id="24424004"/>
<feature type="domain" description="DUF2428" evidence="2">
    <location>
        <begin position="988"/>
        <end position="1184"/>
    </location>
</feature>
<comment type="similarity">
    <text evidence="1">Belongs to the THADA family.</text>
</comment>
<accession>I7IQ10</accession>
<dbReference type="EMBL" id="FO082872">
    <property type="protein sequence ID" value="CCF73380.1"/>
    <property type="molecule type" value="Genomic_DNA"/>
</dbReference>
<dbReference type="GO" id="GO:0005829">
    <property type="term" value="C:cytosol"/>
    <property type="evidence" value="ECO:0007669"/>
    <property type="project" value="TreeGrafter"/>
</dbReference>
<evidence type="ECO:0000256" key="1">
    <source>
        <dbReference type="ARBA" id="ARBA00010409"/>
    </source>
</evidence>
<dbReference type="InterPro" id="IPR016024">
    <property type="entry name" value="ARM-type_fold"/>
</dbReference>
<dbReference type="Proteomes" id="UP000002899">
    <property type="component" value="Chromosome II"/>
</dbReference>
<dbReference type="KEGG" id="bmic:BMR1_02g01080"/>
<dbReference type="SUPFAM" id="SSF48371">
    <property type="entry name" value="ARM repeat"/>
    <property type="match status" value="1"/>
</dbReference>
<dbReference type="PANTHER" id="PTHR14387:SF0">
    <property type="entry name" value="DUF2428 DOMAIN-CONTAINING PROTEIN"/>
    <property type="match status" value="1"/>
</dbReference>
<name>I7IQ10_BABMR</name>
<proteinExistence type="inferred from homology"/>